<dbReference type="PaxDb" id="4113-PGSC0003DMT400092007"/>
<evidence type="ECO:0000259" key="2">
    <source>
        <dbReference type="Pfam" id="PF20167"/>
    </source>
</evidence>
<evidence type="ECO:0000256" key="1">
    <source>
        <dbReference type="SAM" id="MobiDB-lite"/>
    </source>
</evidence>
<evidence type="ECO:0000313" key="3">
    <source>
        <dbReference type="EnsemblPlants" id="PGSC0003DMT400092007"/>
    </source>
</evidence>
<proteinExistence type="predicted"/>
<dbReference type="InParanoid" id="M1DNW2"/>
<dbReference type="EnsemblPlants" id="PGSC0003DMT400092007">
    <property type="protein sequence ID" value="PGSC0003DMT400092007"/>
    <property type="gene ID" value="PGSC0003DMG400041578"/>
</dbReference>
<name>M1DNW2_SOLTU</name>
<feature type="region of interest" description="Disordered" evidence="1">
    <location>
        <begin position="131"/>
        <end position="172"/>
    </location>
</feature>
<feature type="domain" description="Putative plant transposon protein" evidence="2">
    <location>
        <begin position="14"/>
        <end position="97"/>
    </location>
</feature>
<keyword evidence="4" id="KW-1185">Reference proteome</keyword>
<feature type="compositionally biased region" description="Acidic residues" evidence="1">
    <location>
        <begin position="162"/>
        <end position="172"/>
    </location>
</feature>
<dbReference type="Pfam" id="PF20167">
    <property type="entry name" value="Transposase_32"/>
    <property type="match status" value="1"/>
</dbReference>
<dbReference type="AlphaFoldDB" id="M1DNW2"/>
<organism evidence="3 4">
    <name type="scientific">Solanum tuberosum</name>
    <name type="common">Potato</name>
    <dbReference type="NCBI Taxonomy" id="4113"/>
    <lineage>
        <taxon>Eukaryota</taxon>
        <taxon>Viridiplantae</taxon>
        <taxon>Streptophyta</taxon>
        <taxon>Embryophyta</taxon>
        <taxon>Tracheophyta</taxon>
        <taxon>Spermatophyta</taxon>
        <taxon>Magnoliopsida</taxon>
        <taxon>eudicotyledons</taxon>
        <taxon>Gunneridae</taxon>
        <taxon>Pentapetalae</taxon>
        <taxon>asterids</taxon>
        <taxon>lamiids</taxon>
        <taxon>Solanales</taxon>
        <taxon>Solanaceae</taxon>
        <taxon>Solanoideae</taxon>
        <taxon>Solaneae</taxon>
        <taxon>Solanum</taxon>
    </lineage>
</organism>
<dbReference type="InterPro" id="IPR046796">
    <property type="entry name" value="Transposase_32_dom"/>
</dbReference>
<accession>M1DNW2</accession>
<protein>
    <recommendedName>
        <fullName evidence="2">Putative plant transposon protein domain-containing protein</fullName>
    </recommendedName>
</protein>
<sequence length="172" mass="19344">MAQWTKHSGNRYHQSRPYAHMLREKHVWLKVVMNCLIPGIHYTDITRDRVCLVYALMTGTELNIGAILKSAMRKARVHKGHGMYVLEMLRHQNCCMASTDMQLGDVERHYPLNDHAKALLGIGPAFREPVDNDISTDEEHLRTSSDVESDSDEEAGPALAGDEVEGGDAMED</sequence>
<dbReference type="Proteomes" id="UP000011115">
    <property type="component" value="Unassembled WGS sequence"/>
</dbReference>
<evidence type="ECO:0000313" key="4">
    <source>
        <dbReference type="Proteomes" id="UP000011115"/>
    </source>
</evidence>
<reference evidence="4" key="1">
    <citation type="journal article" date="2011" name="Nature">
        <title>Genome sequence and analysis of the tuber crop potato.</title>
        <authorList>
            <consortium name="The Potato Genome Sequencing Consortium"/>
        </authorList>
    </citation>
    <scope>NUCLEOTIDE SEQUENCE [LARGE SCALE GENOMIC DNA]</scope>
    <source>
        <strain evidence="4">cv. DM1-3 516 R44</strain>
    </source>
</reference>
<dbReference type="HOGENOM" id="CLU_043094_2_0_1"/>
<reference evidence="3" key="2">
    <citation type="submission" date="2015-06" db="UniProtKB">
        <authorList>
            <consortium name="EnsemblPlants"/>
        </authorList>
    </citation>
    <scope>IDENTIFICATION</scope>
    <source>
        <strain evidence="3">DM1-3 516 R44</strain>
    </source>
</reference>
<dbReference type="Gramene" id="PGSC0003DMT400092007">
    <property type="protein sequence ID" value="PGSC0003DMT400092007"/>
    <property type="gene ID" value="PGSC0003DMG400041578"/>
</dbReference>